<dbReference type="InterPro" id="IPR042099">
    <property type="entry name" value="ANL_N_sf"/>
</dbReference>
<evidence type="ECO:0000256" key="7">
    <source>
        <dbReference type="ARBA" id="ARBA00034252"/>
    </source>
</evidence>
<dbReference type="InterPro" id="IPR025110">
    <property type="entry name" value="AMP-bd_C"/>
</dbReference>
<keyword evidence="8" id="KW-0812">Transmembrane</keyword>
<sequence length="551" mass="60017">MQTSPRTTHPPHWYSPVTGIYCSKHPPVDLPSDPVDDVASYLFSRTADDGSTALVDSLSGSSVSYSELRSLVQCMASGIRSMGVSQGDVVLLQLPNSVYYPVVFLGVLFAGGVVTTMNPLSSVSEIKRQISDCNVRLAFTSSDNCEMFKALDVSATAVPEDVCYGSRDCEFVDFRMLLSRKFESFQRPIVKQQDMAAIVYSSGTTGVSKGVVLTHGNFIAMCELFVRFEASQYEYPSSENVYLAVLPMFHIYGMSLFVLGLLSLGSTVVVMRRFDPNEVVKAIDRYGVTHFPVVPPILTALTRTVKCSGGSGLMSLKQVSCGAAALSRKTIDDFVRTLPHVDFIQGYGLTESTAVGTRGFNTEKCPRYSSIGLLAPNMQAKVLDCKTGSFLPPGSGGELLLRGPAIMKGYLNNVDATRLMIDEDGWLHTGDIVHFDQDGFLHILDRVKEIIKYKGFQIAPADLEAVLITHPEIVDVAVTGALDEESGEIPVAFVVKRIGSDLSEEAVVDYLAAQVAPYKKVRKVVLTNSIPKSAAGKILRRELKKLLTSRL</sequence>
<comment type="catalytic activity">
    <reaction evidence="7">
        <text>(E)-4-coumarate + ATP + CoA = (E)-4-coumaroyl-CoA + AMP + diphosphate</text>
        <dbReference type="Rhea" id="RHEA:19641"/>
        <dbReference type="ChEBI" id="CHEBI:12876"/>
        <dbReference type="ChEBI" id="CHEBI:30616"/>
        <dbReference type="ChEBI" id="CHEBI:33019"/>
        <dbReference type="ChEBI" id="CHEBI:57287"/>
        <dbReference type="ChEBI" id="CHEBI:85008"/>
        <dbReference type="ChEBI" id="CHEBI:456215"/>
        <dbReference type="EC" id="6.2.1.12"/>
    </reaction>
    <physiologicalReaction direction="left-to-right" evidence="7">
        <dbReference type="Rhea" id="RHEA:19642"/>
    </physiologicalReaction>
</comment>
<keyword evidence="5" id="KW-0547">Nucleotide-binding</keyword>
<dbReference type="PANTHER" id="PTHR24096">
    <property type="entry name" value="LONG-CHAIN-FATTY-ACID--COA LIGASE"/>
    <property type="match status" value="1"/>
</dbReference>
<dbReference type="GeneID" id="115744451"/>
<comment type="cofactor">
    <cofactor evidence="1">
        <name>Mg(2+)</name>
        <dbReference type="ChEBI" id="CHEBI:18420"/>
    </cofactor>
</comment>
<dbReference type="FunFam" id="3.40.50.12780:FF:000003">
    <property type="entry name" value="Long-chain-fatty-acid--CoA ligase FadD"/>
    <property type="match status" value="1"/>
</dbReference>
<keyword evidence="6" id="KW-0067">ATP-binding</keyword>
<keyword evidence="4" id="KW-0436">Ligase</keyword>
<dbReference type="KEGG" id="rarg:115744451"/>
<evidence type="ECO:0000256" key="4">
    <source>
        <dbReference type="ARBA" id="ARBA00022598"/>
    </source>
</evidence>
<dbReference type="Gene3D" id="3.30.300.30">
    <property type="match status" value="1"/>
</dbReference>
<feature type="domain" description="AMP-binding enzyme C-terminal" evidence="10">
    <location>
        <begin position="463"/>
        <end position="537"/>
    </location>
</feature>
<dbReference type="Proteomes" id="UP000827889">
    <property type="component" value="Chromosome 9"/>
</dbReference>
<dbReference type="InterPro" id="IPR045851">
    <property type="entry name" value="AMP-bd_C_sf"/>
</dbReference>
<evidence type="ECO:0000256" key="6">
    <source>
        <dbReference type="ARBA" id="ARBA00022840"/>
    </source>
</evidence>
<dbReference type="Pfam" id="PF00501">
    <property type="entry name" value="AMP-binding"/>
    <property type="match status" value="1"/>
</dbReference>
<dbReference type="FunFam" id="3.30.300.30:FF:000007">
    <property type="entry name" value="4-coumarate--CoA ligase 2"/>
    <property type="match status" value="1"/>
</dbReference>
<evidence type="ECO:0000256" key="2">
    <source>
        <dbReference type="ARBA" id="ARBA00006432"/>
    </source>
</evidence>
<dbReference type="Gene3D" id="3.40.50.12780">
    <property type="entry name" value="N-terminal domain of ligase-like"/>
    <property type="match status" value="1"/>
</dbReference>
<dbReference type="InterPro" id="IPR000873">
    <property type="entry name" value="AMP-dep_synth/lig_dom"/>
</dbReference>
<dbReference type="GO" id="GO:0006744">
    <property type="term" value="P:ubiquinone biosynthetic process"/>
    <property type="evidence" value="ECO:0007669"/>
    <property type="project" value="TreeGrafter"/>
</dbReference>
<dbReference type="PANTHER" id="PTHR24096:SF149">
    <property type="entry name" value="AMP-BINDING DOMAIN-CONTAINING PROTEIN-RELATED"/>
    <property type="match status" value="1"/>
</dbReference>
<dbReference type="OrthoDB" id="10253869at2759"/>
<dbReference type="RefSeq" id="XP_030535496.1">
    <property type="nucleotide sequence ID" value="XM_030679636.2"/>
</dbReference>
<dbReference type="CDD" id="cd05904">
    <property type="entry name" value="4CL"/>
    <property type="match status" value="1"/>
</dbReference>
<organism evidence="11 12">
    <name type="scientific">Rhodamnia argentea</name>
    <dbReference type="NCBI Taxonomy" id="178133"/>
    <lineage>
        <taxon>Eukaryota</taxon>
        <taxon>Viridiplantae</taxon>
        <taxon>Streptophyta</taxon>
        <taxon>Embryophyta</taxon>
        <taxon>Tracheophyta</taxon>
        <taxon>Spermatophyta</taxon>
        <taxon>Magnoliopsida</taxon>
        <taxon>eudicotyledons</taxon>
        <taxon>Gunneridae</taxon>
        <taxon>Pentapetalae</taxon>
        <taxon>rosids</taxon>
        <taxon>malvids</taxon>
        <taxon>Myrtales</taxon>
        <taxon>Myrtaceae</taxon>
        <taxon>Myrtoideae</taxon>
        <taxon>Myrteae</taxon>
        <taxon>Australasian group</taxon>
        <taxon>Rhodamnia</taxon>
    </lineage>
</organism>
<feature type="transmembrane region" description="Helical" evidence="8">
    <location>
        <begin position="241"/>
        <end position="264"/>
    </location>
</feature>
<evidence type="ECO:0000259" key="9">
    <source>
        <dbReference type="Pfam" id="PF00501"/>
    </source>
</evidence>
<dbReference type="GO" id="GO:0005524">
    <property type="term" value="F:ATP binding"/>
    <property type="evidence" value="ECO:0007669"/>
    <property type="project" value="UniProtKB-KW"/>
</dbReference>
<dbReference type="AlphaFoldDB" id="A0A8B8PL14"/>
<evidence type="ECO:0000256" key="3">
    <source>
        <dbReference type="ARBA" id="ARBA00012959"/>
    </source>
</evidence>
<feature type="transmembrane region" description="Helical" evidence="8">
    <location>
        <begin position="98"/>
        <end position="120"/>
    </location>
</feature>
<reference evidence="12" key="1">
    <citation type="submission" date="2025-08" db="UniProtKB">
        <authorList>
            <consortium name="RefSeq"/>
        </authorList>
    </citation>
    <scope>IDENTIFICATION</scope>
    <source>
        <tissue evidence="12">Leaf</tissue>
    </source>
</reference>
<evidence type="ECO:0000256" key="8">
    <source>
        <dbReference type="SAM" id="Phobius"/>
    </source>
</evidence>
<keyword evidence="8" id="KW-1133">Transmembrane helix</keyword>
<keyword evidence="8" id="KW-0472">Membrane</keyword>
<evidence type="ECO:0000256" key="5">
    <source>
        <dbReference type="ARBA" id="ARBA00022741"/>
    </source>
</evidence>
<proteinExistence type="inferred from homology"/>
<dbReference type="EC" id="6.2.1.12" evidence="3"/>
<dbReference type="InterPro" id="IPR020845">
    <property type="entry name" value="AMP-binding_CS"/>
</dbReference>
<gene>
    <name evidence="12" type="primary">LOC115744451</name>
</gene>
<evidence type="ECO:0000313" key="12">
    <source>
        <dbReference type="RefSeq" id="XP_030535496.1"/>
    </source>
</evidence>
<keyword evidence="11" id="KW-1185">Reference proteome</keyword>
<feature type="domain" description="AMP-dependent synthetase/ligase" evidence="9">
    <location>
        <begin position="50"/>
        <end position="411"/>
    </location>
</feature>
<comment type="similarity">
    <text evidence="2">Belongs to the ATP-dependent AMP-binding enzyme family.</text>
</comment>
<name>A0A8B8PL14_9MYRT</name>
<dbReference type="GO" id="GO:0005777">
    <property type="term" value="C:peroxisome"/>
    <property type="evidence" value="ECO:0007669"/>
    <property type="project" value="TreeGrafter"/>
</dbReference>
<dbReference type="GO" id="GO:0016207">
    <property type="term" value="F:4-coumarate-CoA ligase activity"/>
    <property type="evidence" value="ECO:0007669"/>
    <property type="project" value="UniProtKB-EC"/>
</dbReference>
<dbReference type="SUPFAM" id="SSF56801">
    <property type="entry name" value="Acetyl-CoA synthetase-like"/>
    <property type="match status" value="1"/>
</dbReference>
<accession>A0A8B8PL14</accession>
<evidence type="ECO:0000256" key="1">
    <source>
        <dbReference type="ARBA" id="ARBA00001946"/>
    </source>
</evidence>
<dbReference type="PROSITE" id="PS00455">
    <property type="entry name" value="AMP_BINDING"/>
    <property type="match status" value="1"/>
</dbReference>
<dbReference type="Pfam" id="PF13193">
    <property type="entry name" value="AMP-binding_C"/>
    <property type="match status" value="1"/>
</dbReference>
<evidence type="ECO:0000313" key="11">
    <source>
        <dbReference type="Proteomes" id="UP000827889"/>
    </source>
</evidence>
<protein>
    <recommendedName>
        <fullName evidence="3">4-coumarate--CoA ligase</fullName>
        <ecNumber evidence="3">6.2.1.12</ecNumber>
    </recommendedName>
</protein>
<evidence type="ECO:0000259" key="10">
    <source>
        <dbReference type="Pfam" id="PF13193"/>
    </source>
</evidence>